<evidence type="ECO:0000256" key="2">
    <source>
        <dbReference type="SAM" id="MobiDB-lite"/>
    </source>
</evidence>
<evidence type="ECO:0000256" key="1">
    <source>
        <dbReference type="SAM" id="Coils"/>
    </source>
</evidence>
<dbReference type="STRING" id="623744.A0A553P9J4"/>
<dbReference type="PANTHER" id="PTHR31958">
    <property type="entry name" value="COILED-COIL DOMAIN-CONTAINING PROTEIN 127"/>
    <property type="match status" value="1"/>
</dbReference>
<organism evidence="3 4">
    <name type="scientific">Danionella cerebrum</name>
    <dbReference type="NCBI Taxonomy" id="2873325"/>
    <lineage>
        <taxon>Eukaryota</taxon>
        <taxon>Metazoa</taxon>
        <taxon>Chordata</taxon>
        <taxon>Craniata</taxon>
        <taxon>Vertebrata</taxon>
        <taxon>Euteleostomi</taxon>
        <taxon>Actinopterygii</taxon>
        <taxon>Neopterygii</taxon>
        <taxon>Teleostei</taxon>
        <taxon>Ostariophysi</taxon>
        <taxon>Cypriniformes</taxon>
        <taxon>Danionidae</taxon>
        <taxon>Danioninae</taxon>
        <taxon>Danionella</taxon>
    </lineage>
</organism>
<keyword evidence="4" id="KW-1185">Reference proteome</keyword>
<feature type="coiled-coil region" evidence="1">
    <location>
        <begin position="47"/>
        <end position="167"/>
    </location>
</feature>
<dbReference type="AlphaFoldDB" id="A0A553P9J4"/>
<proteinExistence type="predicted"/>
<evidence type="ECO:0008006" key="5">
    <source>
        <dbReference type="Google" id="ProtNLM"/>
    </source>
</evidence>
<name>A0A553P9J4_9TELE</name>
<keyword evidence="1" id="KW-0175">Coiled coil</keyword>
<dbReference type="Proteomes" id="UP000316079">
    <property type="component" value="Unassembled WGS sequence"/>
</dbReference>
<sequence length="271" mass="31732">MNNLNDPDWNIRPERQGAGGGDGASNRWNYALLVPLLGLAAFRWIWSKESQKEIEEAKVKYEKTIKTIHNEMAVKYQLVLSENRRETAQLELDLEKEKQRAQGYRQALASQQQHLEEQRRGLRMEREALQNEKSRLLHQGPSGAIFYSTLEKEKERERKALVALKEVEYRLVERQRAFCSILVHRERRLEMEKDLLVQAVKEPLLAPLAMEQGLRDVFKNDRSCAELLNSDDRRNGSLMWLYLKYWKLQLALQAHQRAEATVLGSQTKKLH</sequence>
<feature type="region of interest" description="Disordered" evidence="2">
    <location>
        <begin position="1"/>
        <end position="22"/>
    </location>
</feature>
<evidence type="ECO:0000313" key="3">
    <source>
        <dbReference type="EMBL" id="TRY74352.1"/>
    </source>
</evidence>
<dbReference type="PANTHER" id="PTHR31958:SF2">
    <property type="entry name" value="COILED-COIL DOMAIN-CONTAINING PROTEIN 127"/>
    <property type="match status" value="1"/>
</dbReference>
<dbReference type="OrthoDB" id="10064762at2759"/>
<comment type="caution">
    <text evidence="3">The sequence shown here is derived from an EMBL/GenBank/DDBJ whole genome shotgun (WGS) entry which is preliminary data.</text>
</comment>
<evidence type="ECO:0000313" key="4">
    <source>
        <dbReference type="Proteomes" id="UP000316079"/>
    </source>
</evidence>
<reference evidence="3 4" key="1">
    <citation type="journal article" date="2019" name="Sci. Data">
        <title>Hybrid genome assembly and annotation of Danionella translucida.</title>
        <authorList>
            <person name="Kadobianskyi M."/>
            <person name="Schulze L."/>
            <person name="Schuelke M."/>
            <person name="Judkewitz B."/>
        </authorList>
    </citation>
    <scope>NUCLEOTIDE SEQUENCE [LARGE SCALE GENOMIC DNA]</scope>
    <source>
        <strain evidence="3 4">Bolton</strain>
    </source>
</reference>
<gene>
    <name evidence="3" type="ORF">DNTS_032046</name>
</gene>
<dbReference type="EMBL" id="SRMA01026712">
    <property type="protein sequence ID" value="TRY74352.1"/>
    <property type="molecule type" value="Genomic_DNA"/>
</dbReference>
<accession>A0A553P9J4</accession>
<protein>
    <recommendedName>
        <fullName evidence="5">Coiled-coil domain-containing protein 127</fullName>
    </recommendedName>
</protein>
<dbReference type="InterPro" id="IPR034607">
    <property type="entry name" value="CCDC127"/>
</dbReference>